<feature type="region of interest" description="Disordered" evidence="1">
    <location>
        <begin position="1"/>
        <end position="30"/>
    </location>
</feature>
<comment type="caution">
    <text evidence="2">The sequence shown here is derived from an EMBL/GenBank/DDBJ whole genome shotgun (WGS) entry which is preliminary data.</text>
</comment>
<gene>
    <name evidence="2" type="ORF">GCM10009789_57460</name>
</gene>
<reference evidence="3" key="1">
    <citation type="journal article" date="2019" name="Int. J. Syst. Evol. Microbiol.">
        <title>The Global Catalogue of Microorganisms (GCM) 10K type strain sequencing project: providing services to taxonomists for standard genome sequencing and annotation.</title>
        <authorList>
            <consortium name="The Broad Institute Genomics Platform"/>
            <consortium name="The Broad Institute Genome Sequencing Center for Infectious Disease"/>
            <person name="Wu L."/>
            <person name="Ma J."/>
        </authorList>
    </citation>
    <scope>NUCLEOTIDE SEQUENCE [LARGE SCALE GENOMIC DNA]</scope>
    <source>
        <strain evidence="3">JCM 14969</strain>
    </source>
</reference>
<name>A0ABP4Q2W8_9ACTN</name>
<accession>A0ABP4Q2W8</accession>
<evidence type="ECO:0000313" key="3">
    <source>
        <dbReference type="Proteomes" id="UP001500393"/>
    </source>
</evidence>
<dbReference type="RefSeq" id="WP_344219335.1">
    <property type="nucleotide sequence ID" value="NZ_BAAAOS010000045.1"/>
</dbReference>
<proteinExistence type="predicted"/>
<dbReference type="EMBL" id="BAAAOS010000045">
    <property type="protein sequence ID" value="GAA1596025.1"/>
    <property type="molecule type" value="Genomic_DNA"/>
</dbReference>
<feature type="compositionally biased region" description="Basic and acidic residues" evidence="1">
    <location>
        <begin position="1"/>
        <end position="13"/>
    </location>
</feature>
<organism evidence="2 3">
    <name type="scientific">Kribbella sancticallisti</name>
    <dbReference type="NCBI Taxonomy" id="460087"/>
    <lineage>
        <taxon>Bacteria</taxon>
        <taxon>Bacillati</taxon>
        <taxon>Actinomycetota</taxon>
        <taxon>Actinomycetes</taxon>
        <taxon>Propionibacteriales</taxon>
        <taxon>Kribbellaceae</taxon>
        <taxon>Kribbella</taxon>
    </lineage>
</organism>
<sequence length="72" mass="7385">MTAQHPHNDDRLDPQSTGAEPIESTDPIGPIKLPIRSRIGGRALALVGVVGSAAVGIVAATEACSTWPTIAE</sequence>
<keyword evidence="3" id="KW-1185">Reference proteome</keyword>
<evidence type="ECO:0000313" key="2">
    <source>
        <dbReference type="EMBL" id="GAA1596025.1"/>
    </source>
</evidence>
<evidence type="ECO:0000256" key="1">
    <source>
        <dbReference type="SAM" id="MobiDB-lite"/>
    </source>
</evidence>
<dbReference type="Proteomes" id="UP001500393">
    <property type="component" value="Unassembled WGS sequence"/>
</dbReference>
<protein>
    <submittedName>
        <fullName evidence="2">Uncharacterized protein</fullName>
    </submittedName>
</protein>